<evidence type="ECO:0000313" key="2">
    <source>
        <dbReference type="Proteomes" id="UP000799444"/>
    </source>
</evidence>
<dbReference type="AlphaFoldDB" id="A0A9P4V498"/>
<organism evidence="1 2">
    <name type="scientific">Polyplosphaeria fusca</name>
    <dbReference type="NCBI Taxonomy" id="682080"/>
    <lineage>
        <taxon>Eukaryota</taxon>
        <taxon>Fungi</taxon>
        <taxon>Dikarya</taxon>
        <taxon>Ascomycota</taxon>
        <taxon>Pezizomycotina</taxon>
        <taxon>Dothideomycetes</taxon>
        <taxon>Pleosporomycetidae</taxon>
        <taxon>Pleosporales</taxon>
        <taxon>Tetraplosphaeriaceae</taxon>
        <taxon>Polyplosphaeria</taxon>
    </lineage>
</organism>
<dbReference type="EMBL" id="ML996128">
    <property type="protein sequence ID" value="KAF2736171.1"/>
    <property type="molecule type" value="Genomic_DNA"/>
</dbReference>
<proteinExistence type="predicted"/>
<evidence type="ECO:0000313" key="1">
    <source>
        <dbReference type="EMBL" id="KAF2736171.1"/>
    </source>
</evidence>
<protein>
    <submittedName>
        <fullName evidence="1">Uncharacterized protein</fullName>
    </submittedName>
</protein>
<keyword evidence="2" id="KW-1185">Reference proteome</keyword>
<comment type="caution">
    <text evidence="1">The sequence shown here is derived from an EMBL/GenBank/DDBJ whole genome shotgun (WGS) entry which is preliminary data.</text>
</comment>
<sequence length="198" mass="21296">MFHADLIPKQPRAGVGAGWRWKHNGTVGARAMAQSVSSDWRCAGEEMLCRLCGLRHRKLGRQARTEKAVSRADSDPTPPPGISLCWARLGRHVIAAAAAATATAANHRPGPRAGFIIYNKSVLHHSASIASIAFHRSTFYTLPESRKFDLAALFFCPGLGTVPLAQGPRRCRVIPKISASPNCNPAPLASSSFHSVIL</sequence>
<accession>A0A9P4V498</accession>
<dbReference type="Proteomes" id="UP000799444">
    <property type="component" value="Unassembled WGS sequence"/>
</dbReference>
<gene>
    <name evidence="1" type="ORF">EJ04DRAFT_175790</name>
</gene>
<reference evidence="1" key="1">
    <citation type="journal article" date="2020" name="Stud. Mycol.">
        <title>101 Dothideomycetes genomes: a test case for predicting lifestyles and emergence of pathogens.</title>
        <authorList>
            <person name="Haridas S."/>
            <person name="Albert R."/>
            <person name="Binder M."/>
            <person name="Bloem J."/>
            <person name="Labutti K."/>
            <person name="Salamov A."/>
            <person name="Andreopoulos B."/>
            <person name="Baker S."/>
            <person name="Barry K."/>
            <person name="Bills G."/>
            <person name="Bluhm B."/>
            <person name="Cannon C."/>
            <person name="Castanera R."/>
            <person name="Culley D."/>
            <person name="Daum C."/>
            <person name="Ezra D."/>
            <person name="Gonzalez J."/>
            <person name="Henrissat B."/>
            <person name="Kuo A."/>
            <person name="Liang C."/>
            <person name="Lipzen A."/>
            <person name="Lutzoni F."/>
            <person name="Magnuson J."/>
            <person name="Mondo S."/>
            <person name="Nolan M."/>
            <person name="Ohm R."/>
            <person name="Pangilinan J."/>
            <person name="Park H.-J."/>
            <person name="Ramirez L."/>
            <person name="Alfaro M."/>
            <person name="Sun H."/>
            <person name="Tritt A."/>
            <person name="Yoshinaga Y."/>
            <person name="Zwiers L.-H."/>
            <person name="Turgeon B."/>
            <person name="Goodwin S."/>
            <person name="Spatafora J."/>
            <person name="Crous P."/>
            <person name="Grigoriev I."/>
        </authorList>
    </citation>
    <scope>NUCLEOTIDE SEQUENCE</scope>
    <source>
        <strain evidence="1">CBS 125425</strain>
    </source>
</reference>
<name>A0A9P4V498_9PLEO</name>